<evidence type="ECO:0000313" key="10">
    <source>
        <dbReference type="EMBL" id="RWS11277.1"/>
    </source>
</evidence>
<name>A0A3S3S9Y8_9ACAR</name>
<keyword evidence="1" id="KW-0328">Glycosyltransferase</keyword>
<sequence>MNENRDANDYKTQVMNLIKKRSPHYLISLDLKLTLFASSLLSYRRETLSKPFPTFLIENDEKQYDLTNDCLQSIPKLCDINESTKMPYLSWRLLHWILNHSSVELELTDCDETINNILGDSQSIRRFKPNYIFKVMSKPKEAFVRDKQLYGSFFAFHGSRLENFHSIIYNGLINCLNKRDLFGSGTYLSSKIDVAVEFSPFGLCFNRSLFGHKLSCVALCEVIKSPKIVDQSNSSLPNSYYVITNDDHIRVSYILVYSLRFVELYRNFITKIDYKLGLSHY</sequence>
<dbReference type="Pfam" id="PF18084">
    <property type="entry name" value="ARTD15_N"/>
    <property type="match status" value="1"/>
</dbReference>
<evidence type="ECO:0000256" key="5">
    <source>
        <dbReference type="ARBA" id="ARBA00024347"/>
    </source>
</evidence>
<accession>A0A3S3S9Y8</accession>
<gene>
    <name evidence="9" type="ORF">B4U79_00282</name>
    <name evidence="10" type="ORF">B4U79_00736</name>
    <name evidence="8" type="ORF">B4U79_01038</name>
</gene>
<evidence type="ECO:0000313" key="11">
    <source>
        <dbReference type="Proteomes" id="UP000285301"/>
    </source>
</evidence>
<keyword evidence="2" id="KW-0808">Transferase</keyword>
<reference evidence="10" key="2">
    <citation type="submission" date="2018-11" db="EMBL/GenBank/DDBJ databases">
        <title>Trombidioid mite genomics.</title>
        <authorList>
            <person name="Dong X."/>
        </authorList>
    </citation>
    <scope>NUCLEOTIDE SEQUENCE</scope>
    <source>
        <strain evidence="10">UoL-WK</strain>
    </source>
</reference>
<organism evidence="10 11">
    <name type="scientific">Dinothrombium tinctorium</name>
    <dbReference type="NCBI Taxonomy" id="1965070"/>
    <lineage>
        <taxon>Eukaryota</taxon>
        <taxon>Metazoa</taxon>
        <taxon>Ecdysozoa</taxon>
        <taxon>Arthropoda</taxon>
        <taxon>Chelicerata</taxon>
        <taxon>Arachnida</taxon>
        <taxon>Acari</taxon>
        <taxon>Acariformes</taxon>
        <taxon>Trombidiformes</taxon>
        <taxon>Prostigmata</taxon>
        <taxon>Anystina</taxon>
        <taxon>Parasitengona</taxon>
        <taxon>Trombidioidea</taxon>
        <taxon>Trombidiidae</taxon>
        <taxon>Dinothrombium</taxon>
    </lineage>
</organism>
<feature type="domain" description="PARP16 N-terminal" evidence="7">
    <location>
        <begin position="26"/>
        <end position="98"/>
    </location>
</feature>
<dbReference type="OrthoDB" id="19501at2759"/>
<dbReference type="SUPFAM" id="SSF56399">
    <property type="entry name" value="ADP-ribosylation"/>
    <property type="match status" value="1"/>
</dbReference>
<dbReference type="GO" id="GO:0016779">
    <property type="term" value="F:nucleotidyltransferase activity"/>
    <property type="evidence" value="ECO:0007669"/>
    <property type="project" value="UniProtKB-KW"/>
</dbReference>
<dbReference type="GO" id="GO:0003950">
    <property type="term" value="F:NAD+ poly-ADP-ribosyltransferase activity"/>
    <property type="evidence" value="ECO:0007669"/>
    <property type="project" value="InterPro"/>
</dbReference>
<comment type="similarity">
    <text evidence="5">Belongs to the ARTD/PARP family.</text>
</comment>
<evidence type="ECO:0000259" key="6">
    <source>
        <dbReference type="Pfam" id="PF00644"/>
    </source>
</evidence>
<dbReference type="InterPro" id="IPR051838">
    <property type="entry name" value="ARTD_PARP"/>
</dbReference>
<dbReference type="Gene3D" id="3.90.228.10">
    <property type="match status" value="1"/>
</dbReference>
<keyword evidence="11" id="KW-1185">Reference proteome</keyword>
<evidence type="ECO:0000256" key="2">
    <source>
        <dbReference type="ARBA" id="ARBA00022679"/>
    </source>
</evidence>
<evidence type="ECO:0000259" key="7">
    <source>
        <dbReference type="Pfam" id="PF18084"/>
    </source>
</evidence>
<proteinExistence type="inferred from homology"/>
<keyword evidence="3" id="KW-0548">Nucleotidyltransferase</keyword>
<evidence type="ECO:0000256" key="4">
    <source>
        <dbReference type="ARBA" id="ARBA00023027"/>
    </source>
</evidence>
<dbReference type="InterPro" id="IPR012317">
    <property type="entry name" value="Poly(ADP-ribose)pol_cat_dom"/>
</dbReference>
<dbReference type="Pfam" id="PF00644">
    <property type="entry name" value="PARP"/>
    <property type="match status" value="1"/>
</dbReference>
<dbReference type="EMBL" id="NCKU01001815">
    <property type="protein sequence ID" value="RWS11174.1"/>
    <property type="molecule type" value="Genomic_DNA"/>
</dbReference>
<evidence type="ECO:0000256" key="1">
    <source>
        <dbReference type="ARBA" id="ARBA00022676"/>
    </source>
</evidence>
<dbReference type="Proteomes" id="UP000285301">
    <property type="component" value="Unassembled WGS sequence"/>
</dbReference>
<reference evidence="10 11" key="1">
    <citation type="journal article" date="2018" name="Gigascience">
        <title>Genomes of trombidid mites reveal novel predicted allergens and laterally-transferred genes associated with secondary metabolism.</title>
        <authorList>
            <person name="Dong X."/>
            <person name="Chaisiri K."/>
            <person name="Xia D."/>
            <person name="Armstrong S.D."/>
            <person name="Fang Y."/>
            <person name="Donnelly M.J."/>
            <person name="Kadowaki T."/>
            <person name="McGarry J.W."/>
            <person name="Darby A.C."/>
            <person name="Makepeace B.L."/>
        </authorList>
    </citation>
    <scope>NUCLEOTIDE SEQUENCE [LARGE SCALE GENOMIC DNA]</scope>
    <source>
        <strain evidence="10">UoL-WK</strain>
    </source>
</reference>
<keyword evidence="4" id="KW-0520">NAD</keyword>
<protein>
    <submittedName>
        <fullName evidence="10">Mono [ADP-ribose] polymerase PARP16-like isoform X2</fullName>
    </submittedName>
</protein>
<dbReference type="EMBL" id="NCKU01001782">
    <property type="protein sequence ID" value="RWS11277.1"/>
    <property type="molecule type" value="Genomic_DNA"/>
</dbReference>
<dbReference type="EMBL" id="NCKU01001973">
    <property type="protein sequence ID" value="RWS10757.1"/>
    <property type="molecule type" value="Genomic_DNA"/>
</dbReference>
<comment type="caution">
    <text evidence="10">The sequence shown here is derived from an EMBL/GenBank/DDBJ whole genome shotgun (WGS) entry which is preliminary data.</text>
</comment>
<dbReference type="InterPro" id="IPR041400">
    <property type="entry name" value="PARP16_N"/>
</dbReference>
<evidence type="ECO:0000256" key="3">
    <source>
        <dbReference type="ARBA" id="ARBA00022695"/>
    </source>
</evidence>
<dbReference type="PANTHER" id="PTHR21328">
    <property type="entry name" value="POLY ADP-RIBOSE POLYMERASE FAMILY, MEMBER PARP"/>
    <property type="match status" value="1"/>
</dbReference>
<dbReference type="STRING" id="1965070.A0A3S3S9Y8"/>
<feature type="domain" description="PARP catalytic" evidence="6">
    <location>
        <begin position="132"/>
        <end position="224"/>
    </location>
</feature>
<evidence type="ECO:0000313" key="8">
    <source>
        <dbReference type="EMBL" id="RWS10757.1"/>
    </source>
</evidence>
<evidence type="ECO:0000313" key="9">
    <source>
        <dbReference type="EMBL" id="RWS11174.1"/>
    </source>
</evidence>
<dbReference type="AlphaFoldDB" id="A0A3S3S9Y8"/>